<evidence type="ECO:0000313" key="2">
    <source>
        <dbReference type="EMBL" id="GIL66732.1"/>
    </source>
</evidence>
<keyword evidence="3" id="KW-1185">Reference proteome</keyword>
<protein>
    <submittedName>
        <fullName evidence="2">Uncharacterized protein</fullName>
    </submittedName>
</protein>
<organism evidence="2 3">
    <name type="scientific">Volvox africanus</name>
    <dbReference type="NCBI Taxonomy" id="51714"/>
    <lineage>
        <taxon>Eukaryota</taxon>
        <taxon>Viridiplantae</taxon>
        <taxon>Chlorophyta</taxon>
        <taxon>core chlorophytes</taxon>
        <taxon>Chlorophyceae</taxon>
        <taxon>CS clade</taxon>
        <taxon>Chlamydomonadales</taxon>
        <taxon>Volvocaceae</taxon>
        <taxon>Volvox</taxon>
    </lineage>
</organism>
<gene>
    <name evidence="2" type="ORF">Vafri_20211</name>
</gene>
<dbReference type="EMBL" id="BNCO01000089">
    <property type="protein sequence ID" value="GIL66732.1"/>
    <property type="molecule type" value="Genomic_DNA"/>
</dbReference>
<reference evidence="2" key="1">
    <citation type="journal article" date="2021" name="Proc. Natl. Acad. Sci. U.S.A.">
        <title>Three genomes in the algal genus Volvox reveal the fate of a haploid sex-determining region after a transition to homothallism.</title>
        <authorList>
            <person name="Yamamoto K."/>
            <person name="Hamaji T."/>
            <person name="Kawai-Toyooka H."/>
            <person name="Matsuzaki R."/>
            <person name="Takahashi F."/>
            <person name="Nishimura Y."/>
            <person name="Kawachi M."/>
            <person name="Noguchi H."/>
            <person name="Minakuchi Y."/>
            <person name="Umen J.G."/>
            <person name="Toyoda A."/>
            <person name="Nozaki H."/>
        </authorList>
    </citation>
    <scope>NUCLEOTIDE SEQUENCE</scope>
    <source>
        <strain evidence="2">NIES-3780</strain>
    </source>
</reference>
<evidence type="ECO:0000256" key="1">
    <source>
        <dbReference type="SAM" id="MobiDB-lite"/>
    </source>
</evidence>
<accession>A0A8J4FDP5</accession>
<sequence length="163" mass="17160">MIVSVCLGMGKDGGHFPHSVSTEGKTCRAMTCVHCLLNSKSAVHTSLLSTLDFKDVTLLGAPISGDGRTLAVVTRPLKTCDPWDWPIMDVDDVGKGHVDDGDEESHVASDGSDVGGGSGGRHMPTVAAASEPVTELDVLMPNITIPDNQTTSYLCVYVTLPHD</sequence>
<feature type="compositionally biased region" description="Basic and acidic residues" evidence="1">
    <location>
        <begin position="96"/>
        <end position="107"/>
    </location>
</feature>
<dbReference type="Proteomes" id="UP000747399">
    <property type="component" value="Unassembled WGS sequence"/>
</dbReference>
<feature type="region of interest" description="Disordered" evidence="1">
    <location>
        <begin position="96"/>
        <end position="121"/>
    </location>
</feature>
<evidence type="ECO:0000313" key="3">
    <source>
        <dbReference type="Proteomes" id="UP000747399"/>
    </source>
</evidence>
<name>A0A8J4FDP5_9CHLO</name>
<proteinExistence type="predicted"/>
<comment type="caution">
    <text evidence="2">The sequence shown here is derived from an EMBL/GenBank/DDBJ whole genome shotgun (WGS) entry which is preliminary data.</text>
</comment>
<dbReference type="AlphaFoldDB" id="A0A8J4FDP5"/>
<feature type="non-terminal residue" evidence="2">
    <location>
        <position position="1"/>
    </location>
</feature>